<accession>A0A383BQF0</accession>
<sequence length="35" mass="3405">MPFSKADPPITAGQFALVGGHSALHAAVVVLGTSG</sequence>
<protein>
    <submittedName>
        <fullName evidence="1">Uncharacterized protein</fullName>
    </submittedName>
</protein>
<proteinExistence type="predicted"/>
<evidence type="ECO:0000313" key="1">
    <source>
        <dbReference type="EMBL" id="SVE22109.1"/>
    </source>
</evidence>
<feature type="non-terminal residue" evidence="1">
    <location>
        <position position="35"/>
    </location>
</feature>
<dbReference type="AlphaFoldDB" id="A0A383BQF0"/>
<dbReference type="EMBL" id="UINC01202349">
    <property type="protein sequence ID" value="SVE22109.1"/>
    <property type="molecule type" value="Genomic_DNA"/>
</dbReference>
<organism evidence="1">
    <name type="scientific">marine metagenome</name>
    <dbReference type="NCBI Taxonomy" id="408172"/>
    <lineage>
        <taxon>unclassified sequences</taxon>
        <taxon>metagenomes</taxon>
        <taxon>ecological metagenomes</taxon>
    </lineage>
</organism>
<gene>
    <name evidence="1" type="ORF">METZ01_LOCUS474963</name>
</gene>
<name>A0A383BQF0_9ZZZZ</name>
<reference evidence="1" key="1">
    <citation type="submission" date="2018-05" db="EMBL/GenBank/DDBJ databases">
        <authorList>
            <person name="Lanie J.A."/>
            <person name="Ng W.-L."/>
            <person name="Kazmierczak K.M."/>
            <person name="Andrzejewski T.M."/>
            <person name="Davidsen T.M."/>
            <person name="Wayne K.J."/>
            <person name="Tettelin H."/>
            <person name="Glass J.I."/>
            <person name="Rusch D."/>
            <person name="Podicherti R."/>
            <person name="Tsui H.-C.T."/>
            <person name="Winkler M.E."/>
        </authorList>
    </citation>
    <scope>NUCLEOTIDE SEQUENCE</scope>
</reference>